<comment type="caution">
    <text evidence="1">The sequence shown here is derived from an EMBL/GenBank/DDBJ whole genome shotgun (WGS) entry which is preliminary data.</text>
</comment>
<proteinExistence type="predicted"/>
<dbReference type="EMBL" id="WIUZ02000010">
    <property type="protein sequence ID" value="KAF9783140.1"/>
    <property type="molecule type" value="Genomic_DNA"/>
</dbReference>
<keyword evidence="2" id="KW-1185">Reference proteome</keyword>
<reference evidence="1" key="2">
    <citation type="submission" date="2020-11" db="EMBL/GenBank/DDBJ databases">
        <authorList>
            <consortium name="DOE Joint Genome Institute"/>
            <person name="Kuo A."/>
            <person name="Miyauchi S."/>
            <person name="Kiss E."/>
            <person name="Drula E."/>
            <person name="Kohler A."/>
            <person name="Sanchez-Garcia M."/>
            <person name="Andreopoulos B."/>
            <person name="Barry K.W."/>
            <person name="Bonito G."/>
            <person name="Buee M."/>
            <person name="Carver A."/>
            <person name="Chen C."/>
            <person name="Cichocki N."/>
            <person name="Clum A."/>
            <person name="Culley D."/>
            <person name="Crous P.W."/>
            <person name="Fauchery L."/>
            <person name="Girlanda M."/>
            <person name="Hayes R."/>
            <person name="Keri Z."/>
            <person name="Labutti K."/>
            <person name="Lipzen A."/>
            <person name="Lombard V."/>
            <person name="Magnuson J."/>
            <person name="Maillard F."/>
            <person name="Morin E."/>
            <person name="Murat C."/>
            <person name="Nolan M."/>
            <person name="Ohm R."/>
            <person name="Pangilinan J."/>
            <person name="Pereira M."/>
            <person name="Perotto S."/>
            <person name="Peter M."/>
            <person name="Riley R."/>
            <person name="Sitrit Y."/>
            <person name="Stielow B."/>
            <person name="Szollosi G."/>
            <person name="Zifcakova L."/>
            <person name="Stursova M."/>
            <person name="Spatafora J.W."/>
            <person name="Tedersoo L."/>
            <person name="Vaario L.-M."/>
            <person name="Yamada A."/>
            <person name="Yan M."/>
            <person name="Wang P."/>
            <person name="Xu J."/>
            <person name="Bruns T."/>
            <person name="Baldrian P."/>
            <person name="Vilgalys R."/>
            <person name="Henrissat B."/>
            <person name="Grigoriev I.V."/>
            <person name="Hibbett D."/>
            <person name="Nagy L.G."/>
            <person name="Martin F.M."/>
        </authorList>
    </citation>
    <scope>NUCLEOTIDE SEQUENCE</scope>
    <source>
        <strain evidence="1">UH-Tt-Lm1</strain>
    </source>
</reference>
<dbReference type="AlphaFoldDB" id="A0A9P6L5H0"/>
<protein>
    <submittedName>
        <fullName evidence="1">Uncharacterized protein</fullName>
    </submittedName>
</protein>
<sequence>MNNITSQSAPLLFEPNSLYLLFIMQGGRPHSGVFHHHSDNMGRLAYTDGGLPGLRKPRNHPVFLFELDLNQRIETMFNIITAHKVASLDYHKWLPNPHFVSAKVFLEEEDKWMTDALCDLDREWKRKRLVWTHRPDTEPPEFRRLAGEYTPTLILVMQAYYLRQALYGAPQPQKRNHELELYAHDTWT</sequence>
<dbReference type="OrthoDB" id="3287737at2759"/>
<name>A0A9P6L5H0_9AGAM</name>
<organism evidence="1 2">
    <name type="scientific">Thelephora terrestris</name>
    <dbReference type="NCBI Taxonomy" id="56493"/>
    <lineage>
        <taxon>Eukaryota</taxon>
        <taxon>Fungi</taxon>
        <taxon>Dikarya</taxon>
        <taxon>Basidiomycota</taxon>
        <taxon>Agaricomycotina</taxon>
        <taxon>Agaricomycetes</taxon>
        <taxon>Thelephorales</taxon>
        <taxon>Thelephoraceae</taxon>
        <taxon>Thelephora</taxon>
    </lineage>
</organism>
<dbReference type="Proteomes" id="UP000736335">
    <property type="component" value="Unassembled WGS sequence"/>
</dbReference>
<accession>A0A9P6L5H0</accession>
<evidence type="ECO:0000313" key="2">
    <source>
        <dbReference type="Proteomes" id="UP000736335"/>
    </source>
</evidence>
<reference evidence="1" key="1">
    <citation type="journal article" date="2020" name="Nat. Commun.">
        <title>Large-scale genome sequencing of mycorrhizal fungi provides insights into the early evolution of symbiotic traits.</title>
        <authorList>
            <person name="Miyauchi S."/>
            <person name="Kiss E."/>
            <person name="Kuo A."/>
            <person name="Drula E."/>
            <person name="Kohler A."/>
            <person name="Sanchez-Garcia M."/>
            <person name="Morin E."/>
            <person name="Andreopoulos B."/>
            <person name="Barry K.W."/>
            <person name="Bonito G."/>
            <person name="Buee M."/>
            <person name="Carver A."/>
            <person name="Chen C."/>
            <person name="Cichocki N."/>
            <person name="Clum A."/>
            <person name="Culley D."/>
            <person name="Crous P.W."/>
            <person name="Fauchery L."/>
            <person name="Girlanda M."/>
            <person name="Hayes R.D."/>
            <person name="Keri Z."/>
            <person name="LaButti K."/>
            <person name="Lipzen A."/>
            <person name="Lombard V."/>
            <person name="Magnuson J."/>
            <person name="Maillard F."/>
            <person name="Murat C."/>
            <person name="Nolan M."/>
            <person name="Ohm R.A."/>
            <person name="Pangilinan J."/>
            <person name="Pereira M.F."/>
            <person name="Perotto S."/>
            <person name="Peter M."/>
            <person name="Pfister S."/>
            <person name="Riley R."/>
            <person name="Sitrit Y."/>
            <person name="Stielow J.B."/>
            <person name="Szollosi G."/>
            <person name="Zifcakova L."/>
            <person name="Stursova M."/>
            <person name="Spatafora J.W."/>
            <person name="Tedersoo L."/>
            <person name="Vaario L.M."/>
            <person name="Yamada A."/>
            <person name="Yan M."/>
            <person name="Wang P."/>
            <person name="Xu J."/>
            <person name="Bruns T."/>
            <person name="Baldrian P."/>
            <person name="Vilgalys R."/>
            <person name="Dunand C."/>
            <person name="Henrissat B."/>
            <person name="Grigoriev I.V."/>
            <person name="Hibbett D."/>
            <person name="Nagy L.G."/>
            <person name="Martin F.M."/>
        </authorList>
    </citation>
    <scope>NUCLEOTIDE SEQUENCE</scope>
    <source>
        <strain evidence="1">UH-Tt-Lm1</strain>
    </source>
</reference>
<gene>
    <name evidence="1" type="ORF">BJ322DRAFT_1069062</name>
</gene>
<evidence type="ECO:0000313" key="1">
    <source>
        <dbReference type="EMBL" id="KAF9783140.1"/>
    </source>
</evidence>